<organism evidence="2 3">
    <name type="scientific">Mycena alexandri</name>
    <dbReference type="NCBI Taxonomy" id="1745969"/>
    <lineage>
        <taxon>Eukaryota</taxon>
        <taxon>Fungi</taxon>
        <taxon>Dikarya</taxon>
        <taxon>Basidiomycota</taxon>
        <taxon>Agaricomycotina</taxon>
        <taxon>Agaricomycetes</taxon>
        <taxon>Agaricomycetidae</taxon>
        <taxon>Agaricales</taxon>
        <taxon>Marasmiineae</taxon>
        <taxon>Mycenaceae</taxon>
        <taxon>Mycena</taxon>
    </lineage>
</organism>
<feature type="compositionally biased region" description="Basic and acidic residues" evidence="1">
    <location>
        <begin position="256"/>
        <end position="271"/>
    </location>
</feature>
<sequence length="294" mass="32785">MMVQDFNLGIRSVQLLNGGELSAELNFELRGHSFLAQFLTKTLGTRRVWRLFEGAIDLPFDYFTCSGAFLQFSTRTTYVLSTLGCTYNCGYKQKGAAVRDTVRRADTEVCASVRNSRLAARGCADSTDADGAHPRRVQLGTGSGRRNEPAWPCLHVQSWGAKLSPRVWRLHQRKICAEREFGRWVCSGAAVYRGGRKRGWCGWGFKMRRQKRSFQGGVLNAAATNKEDREAAGGIESDLLVRFPKPLVESGQTELSKYHPVPDQKAAEGAESHATVRAKRIRTEYQFTGGVERA</sequence>
<dbReference type="AlphaFoldDB" id="A0AAD6TFR5"/>
<name>A0AAD6TFR5_9AGAR</name>
<evidence type="ECO:0000313" key="2">
    <source>
        <dbReference type="EMBL" id="KAJ7044340.1"/>
    </source>
</evidence>
<protein>
    <submittedName>
        <fullName evidence="2">Uncharacterized protein</fullName>
    </submittedName>
</protein>
<evidence type="ECO:0000256" key="1">
    <source>
        <dbReference type="SAM" id="MobiDB-lite"/>
    </source>
</evidence>
<feature type="region of interest" description="Disordered" evidence="1">
    <location>
        <begin position="124"/>
        <end position="144"/>
    </location>
</feature>
<keyword evidence="3" id="KW-1185">Reference proteome</keyword>
<feature type="region of interest" description="Disordered" evidence="1">
    <location>
        <begin position="251"/>
        <end position="275"/>
    </location>
</feature>
<accession>A0AAD6TFR5</accession>
<dbReference type="Proteomes" id="UP001218188">
    <property type="component" value="Unassembled WGS sequence"/>
</dbReference>
<reference evidence="2" key="1">
    <citation type="submission" date="2023-03" db="EMBL/GenBank/DDBJ databases">
        <title>Massive genome expansion in bonnet fungi (Mycena s.s.) driven by repeated elements and novel gene families across ecological guilds.</title>
        <authorList>
            <consortium name="Lawrence Berkeley National Laboratory"/>
            <person name="Harder C.B."/>
            <person name="Miyauchi S."/>
            <person name="Viragh M."/>
            <person name="Kuo A."/>
            <person name="Thoen E."/>
            <person name="Andreopoulos B."/>
            <person name="Lu D."/>
            <person name="Skrede I."/>
            <person name="Drula E."/>
            <person name="Henrissat B."/>
            <person name="Morin E."/>
            <person name="Kohler A."/>
            <person name="Barry K."/>
            <person name="LaButti K."/>
            <person name="Morin E."/>
            <person name="Salamov A."/>
            <person name="Lipzen A."/>
            <person name="Mereny Z."/>
            <person name="Hegedus B."/>
            <person name="Baldrian P."/>
            <person name="Stursova M."/>
            <person name="Weitz H."/>
            <person name="Taylor A."/>
            <person name="Grigoriev I.V."/>
            <person name="Nagy L.G."/>
            <person name="Martin F."/>
            <person name="Kauserud H."/>
        </authorList>
    </citation>
    <scope>NUCLEOTIDE SEQUENCE</scope>
    <source>
        <strain evidence="2">CBHHK200</strain>
    </source>
</reference>
<comment type="caution">
    <text evidence="2">The sequence shown here is derived from an EMBL/GenBank/DDBJ whole genome shotgun (WGS) entry which is preliminary data.</text>
</comment>
<evidence type="ECO:0000313" key="3">
    <source>
        <dbReference type="Proteomes" id="UP001218188"/>
    </source>
</evidence>
<proteinExistence type="predicted"/>
<gene>
    <name evidence="2" type="ORF">C8F04DRAFT_1228679</name>
</gene>
<dbReference type="EMBL" id="JARJCM010000007">
    <property type="protein sequence ID" value="KAJ7044340.1"/>
    <property type="molecule type" value="Genomic_DNA"/>
</dbReference>